<feature type="region of interest" description="Disordered" evidence="1">
    <location>
        <begin position="1"/>
        <end position="49"/>
    </location>
</feature>
<organism evidence="2 3">
    <name type="scientific">Streptomyces mutabilis</name>
    <dbReference type="NCBI Taxonomy" id="67332"/>
    <lineage>
        <taxon>Bacteria</taxon>
        <taxon>Bacillati</taxon>
        <taxon>Actinomycetota</taxon>
        <taxon>Actinomycetes</taxon>
        <taxon>Kitasatosporales</taxon>
        <taxon>Streptomycetaceae</taxon>
        <taxon>Streptomyces</taxon>
    </lineage>
</organism>
<evidence type="ECO:0000313" key="3">
    <source>
        <dbReference type="Proteomes" id="UP000029095"/>
    </source>
</evidence>
<reference evidence="2 3" key="1">
    <citation type="submission" date="2014-05" db="EMBL/GenBank/DDBJ databases">
        <title>Complete genome sequence of the Streptomyces mutabilis TRM45540.</title>
        <authorList>
            <person name="Luo X."/>
            <person name="Zhang L."/>
        </authorList>
    </citation>
    <scope>NUCLEOTIDE SEQUENCE [LARGE SCALE GENOMIC DNA]</scope>
    <source>
        <strain evidence="2 3">TRM45540</strain>
    </source>
</reference>
<proteinExistence type="predicted"/>
<accession>A0A086MUC0</accession>
<dbReference type="STRING" id="1915400.FM21_16380"/>
<evidence type="ECO:0000256" key="1">
    <source>
        <dbReference type="SAM" id="MobiDB-lite"/>
    </source>
</evidence>
<name>A0A086MUC0_9ACTN</name>
<sequence>MSAGSETLPARQVQHVQDTAERVDDDRGAGDVSGEGGAAGDVGGTVEGGQESAELRALVRMASEGLDGGAEVIV</sequence>
<evidence type="ECO:0000313" key="2">
    <source>
        <dbReference type="EMBL" id="KFG72488.1"/>
    </source>
</evidence>
<feature type="compositionally biased region" description="Gly residues" evidence="1">
    <location>
        <begin position="31"/>
        <end position="47"/>
    </location>
</feature>
<keyword evidence="3" id="KW-1185">Reference proteome</keyword>
<dbReference type="Proteomes" id="UP000029095">
    <property type="component" value="Unassembled WGS sequence"/>
</dbReference>
<feature type="compositionally biased region" description="Basic and acidic residues" evidence="1">
    <location>
        <begin position="18"/>
        <end position="29"/>
    </location>
</feature>
<protein>
    <submittedName>
        <fullName evidence="2">Uncharacterized protein</fullName>
    </submittedName>
</protein>
<dbReference type="HOGENOM" id="CLU_2686299_0_0_11"/>
<gene>
    <name evidence="2" type="ORF">FM21_16380</name>
</gene>
<comment type="caution">
    <text evidence="2">The sequence shown here is derived from an EMBL/GenBank/DDBJ whole genome shotgun (WGS) entry which is preliminary data.</text>
</comment>
<dbReference type="AlphaFoldDB" id="A0A086MUC0"/>
<dbReference type="EMBL" id="JNFQ01000002">
    <property type="protein sequence ID" value="KFG72488.1"/>
    <property type="molecule type" value="Genomic_DNA"/>
</dbReference>